<dbReference type="HOGENOM" id="CLU_642762_0_0_1"/>
<evidence type="ECO:0000313" key="3">
    <source>
        <dbReference type="EMBL" id="KIM66649.1"/>
    </source>
</evidence>
<feature type="region of interest" description="Disordered" evidence="1">
    <location>
        <begin position="1"/>
        <end position="173"/>
    </location>
</feature>
<feature type="compositionally biased region" description="Polar residues" evidence="1">
    <location>
        <begin position="34"/>
        <end position="43"/>
    </location>
</feature>
<evidence type="ECO:0000259" key="2">
    <source>
        <dbReference type="Pfam" id="PF20149"/>
    </source>
</evidence>
<feature type="compositionally biased region" description="Polar residues" evidence="1">
    <location>
        <begin position="1"/>
        <end position="16"/>
    </location>
</feature>
<dbReference type="InParanoid" id="A0A0C3EED9"/>
<evidence type="ECO:0000256" key="1">
    <source>
        <dbReference type="SAM" id="MobiDB-lite"/>
    </source>
</evidence>
<dbReference type="STRING" id="1036808.A0A0C3EED9"/>
<name>A0A0C3EED9_9AGAM</name>
<feature type="compositionally biased region" description="Polar residues" evidence="1">
    <location>
        <begin position="65"/>
        <end position="75"/>
    </location>
</feature>
<feature type="compositionally biased region" description="Basic and acidic residues" evidence="1">
    <location>
        <begin position="81"/>
        <end position="98"/>
    </location>
</feature>
<feature type="compositionally biased region" description="Basic and acidic residues" evidence="1">
    <location>
        <begin position="115"/>
        <end position="126"/>
    </location>
</feature>
<feature type="compositionally biased region" description="Polar residues" evidence="1">
    <location>
        <begin position="99"/>
        <end position="113"/>
    </location>
</feature>
<gene>
    <name evidence="3" type="ORF">SCLCIDRAFT_21809</name>
</gene>
<evidence type="ECO:0000313" key="4">
    <source>
        <dbReference type="Proteomes" id="UP000053989"/>
    </source>
</evidence>
<dbReference type="InterPro" id="IPR045341">
    <property type="entry name" value="DUF6532"/>
</dbReference>
<dbReference type="Pfam" id="PF20149">
    <property type="entry name" value="DUF6532"/>
    <property type="match status" value="1"/>
</dbReference>
<dbReference type="OrthoDB" id="2790754at2759"/>
<organism evidence="3 4">
    <name type="scientific">Scleroderma citrinum Foug A</name>
    <dbReference type="NCBI Taxonomy" id="1036808"/>
    <lineage>
        <taxon>Eukaryota</taxon>
        <taxon>Fungi</taxon>
        <taxon>Dikarya</taxon>
        <taxon>Basidiomycota</taxon>
        <taxon>Agaricomycotina</taxon>
        <taxon>Agaricomycetes</taxon>
        <taxon>Agaricomycetidae</taxon>
        <taxon>Boletales</taxon>
        <taxon>Sclerodermatineae</taxon>
        <taxon>Sclerodermataceae</taxon>
        <taxon>Scleroderma</taxon>
    </lineage>
</organism>
<feature type="compositionally biased region" description="Basic and acidic residues" evidence="1">
    <location>
        <begin position="189"/>
        <end position="201"/>
    </location>
</feature>
<feature type="domain" description="DUF6532" evidence="2">
    <location>
        <begin position="257"/>
        <end position="461"/>
    </location>
</feature>
<feature type="compositionally biased region" description="Acidic residues" evidence="1">
    <location>
        <begin position="127"/>
        <end position="140"/>
    </location>
</feature>
<reference evidence="4" key="2">
    <citation type="submission" date="2015-01" db="EMBL/GenBank/DDBJ databases">
        <title>Evolutionary Origins and Diversification of the Mycorrhizal Mutualists.</title>
        <authorList>
            <consortium name="DOE Joint Genome Institute"/>
            <consortium name="Mycorrhizal Genomics Consortium"/>
            <person name="Kohler A."/>
            <person name="Kuo A."/>
            <person name="Nagy L.G."/>
            <person name="Floudas D."/>
            <person name="Copeland A."/>
            <person name="Barry K.W."/>
            <person name="Cichocki N."/>
            <person name="Veneault-Fourrey C."/>
            <person name="LaButti K."/>
            <person name="Lindquist E.A."/>
            <person name="Lipzen A."/>
            <person name="Lundell T."/>
            <person name="Morin E."/>
            <person name="Murat C."/>
            <person name="Riley R."/>
            <person name="Ohm R."/>
            <person name="Sun H."/>
            <person name="Tunlid A."/>
            <person name="Henrissat B."/>
            <person name="Grigoriev I.V."/>
            <person name="Hibbett D.S."/>
            <person name="Martin F."/>
        </authorList>
    </citation>
    <scope>NUCLEOTIDE SEQUENCE [LARGE SCALE GENOMIC DNA]</scope>
    <source>
        <strain evidence="4">Foug A</strain>
    </source>
</reference>
<accession>A0A0C3EED9</accession>
<dbReference type="AlphaFoldDB" id="A0A0C3EED9"/>
<dbReference type="Proteomes" id="UP000053989">
    <property type="component" value="Unassembled WGS sequence"/>
</dbReference>
<reference evidence="3 4" key="1">
    <citation type="submission" date="2014-04" db="EMBL/GenBank/DDBJ databases">
        <authorList>
            <consortium name="DOE Joint Genome Institute"/>
            <person name="Kuo A."/>
            <person name="Kohler A."/>
            <person name="Nagy L.G."/>
            <person name="Floudas D."/>
            <person name="Copeland A."/>
            <person name="Barry K.W."/>
            <person name="Cichocki N."/>
            <person name="Veneault-Fourrey C."/>
            <person name="LaButti K."/>
            <person name="Lindquist E.A."/>
            <person name="Lipzen A."/>
            <person name="Lundell T."/>
            <person name="Morin E."/>
            <person name="Murat C."/>
            <person name="Sun H."/>
            <person name="Tunlid A."/>
            <person name="Henrissat B."/>
            <person name="Grigoriev I.V."/>
            <person name="Hibbett D.S."/>
            <person name="Martin F."/>
            <person name="Nordberg H.P."/>
            <person name="Cantor M.N."/>
            <person name="Hua S.X."/>
        </authorList>
    </citation>
    <scope>NUCLEOTIDE SEQUENCE [LARGE SCALE GENOMIC DNA]</scope>
    <source>
        <strain evidence="3 4">Foug A</strain>
    </source>
</reference>
<proteinExistence type="predicted"/>
<protein>
    <recommendedName>
        <fullName evidence="2">DUF6532 domain-containing protein</fullName>
    </recommendedName>
</protein>
<feature type="region of interest" description="Disordered" evidence="1">
    <location>
        <begin position="187"/>
        <end position="238"/>
    </location>
</feature>
<keyword evidence="4" id="KW-1185">Reference proteome</keyword>
<dbReference type="EMBL" id="KN822016">
    <property type="protein sequence ID" value="KIM66649.1"/>
    <property type="molecule type" value="Genomic_DNA"/>
</dbReference>
<sequence>MPSARNTNCKPSSRGKSMQVPAKTPVSKSPCGSKVTQTDASQETTKKGGQLGRGSAADRDKAQAKVTSKGASPVQSKKGPVSKDEAQMSKEGFIHDGQRSQGQGRNKPETLQNIEEDKPTIEAKEEDKEDQLQDNDEQDSAQDNVALGHLIEESGNDGNDGEYMESGEEKLNEDLVDLDNEMIVYKSPADTKGKKTAKVPEPDDEVTDLNEEVKQGDQEGGQKASSSRHPHGSKLGKASLVSFEDPDIRQLTKLGHRQFHQHIATVEAFPFPIDKDELCWKVIQEGIAKEPGLQHALSKVENDQCMKERLPDYVWGAATQVRGELAAKARMAVPTAYGLQGESLKGSGLFNMLKWLIQQGKLIHSGIDAKAMTCDESKPWKNPIFAQLIKAQWWGPKGEGRRLGPDPALNSYLDAPLCMLALVAAAVECVLTGLFSGGTIDFNENIYRGRWNHYLKMLKEFKMRSPTYLQVMQQNIQQSIGAKDHTATI</sequence>